<organism evidence="2 3">
    <name type="scientific">Teladorsagia circumcincta</name>
    <name type="common">Brown stomach worm</name>
    <name type="synonym">Ostertagia circumcincta</name>
    <dbReference type="NCBI Taxonomy" id="45464"/>
    <lineage>
        <taxon>Eukaryota</taxon>
        <taxon>Metazoa</taxon>
        <taxon>Ecdysozoa</taxon>
        <taxon>Nematoda</taxon>
        <taxon>Chromadorea</taxon>
        <taxon>Rhabditida</taxon>
        <taxon>Rhabditina</taxon>
        <taxon>Rhabditomorpha</taxon>
        <taxon>Strongyloidea</taxon>
        <taxon>Trichostrongylidae</taxon>
        <taxon>Teladorsagia</taxon>
    </lineage>
</organism>
<gene>
    <name evidence="2" type="ORF">TELCIR_05468</name>
</gene>
<evidence type="ECO:0000313" key="2">
    <source>
        <dbReference type="EMBL" id="PIO72587.1"/>
    </source>
</evidence>
<feature type="region of interest" description="Disordered" evidence="1">
    <location>
        <begin position="152"/>
        <end position="181"/>
    </location>
</feature>
<accession>A0A2G9UQU9</accession>
<protein>
    <submittedName>
        <fullName evidence="2">Uncharacterized protein</fullName>
    </submittedName>
</protein>
<sequence length="245" mass="26436">MNETGVRGALNGVDELVTFLGSASSNDRFAFSKRANVIFECRTCFTLFRKADGFMRHVTRCDSSRGADAESESDRRSLYVTQAPVAQPMGRVSRVVPLNKPIANGMASPKSATAPALQQVTTMKPAVVKAKVGRPSKADKARMAMLSVKTADTVMPTPTPPTIVMASGNDTNTSPSRAPKRSYNRKIAPVLTPQKIQKTDNDVGGEEVISVSSKSAKSEFDLGGEIRPSRMRKTPKWLEDGAFLA</sequence>
<reference evidence="2 3" key="1">
    <citation type="submission" date="2015-09" db="EMBL/GenBank/DDBJ databases">
        <title>Draft genome of the parasitic nematode Teladorsagia circumcincta isolate WARC Sus (inbred).</title>
        <authorList>
            <person name="Mitreva M."/>
        </authorList>
    </citation>
    <scope>NUCLEOTIDE SEQUENCE [LARGE SCALE GENOMIC DNA]</scope>
    <source>
        <strain evidence="2 3">S</strain>
    </source>
</reference>
<dbReference type="EMBL" id="KZ345639">
    <property type="protein sequence ID" value="PIO72587.1"/>
    <property type="molecule type" value="Genomic_DNA"/>
</dbReference>
<evidence type="ECO:0000313" key="3">
    <source>
        <dbReference type="Proteomes" id="UP000230423"/>
    </source>
</evidence>
<name>A0A2G9UQU9_TELCI</name>
<keyword evidence="3" id="KW-1185">Reference proteome</keyword>
<feature type="region of interest" description="Disordered" evidence="1">
    <location>
        <begin position="199"/>
        <end position="245"/>
    </location>
</feature>
<dbReference type="OrthoDB" id="10066279at2759"/>
<dbReference type="AlphaFoldDB" id="A0A2G9UQU9"/>
<evidence type="ECO:0000256" key="1">
    <source>
        <dbReference type="SAM" id="MobiDB-lite"/>
    </source>
</evidence>
<dbReference type="Proteomes" id="UP000230423">
    <property type="component" value="Unassembled WGS sequence"/>
</dbReference>
<proteinExistence type="predicted"/>